<proteinExistence type="predicted"/>
<name>A0A6M3KDS3_9ZZZZ</name>
<gene>
    <name evidence="1" type="ORF">MM415A00788_0017</name>
</gene>
<dbReference type="EMBL" id="MT142403">
    <property type="protein sequence ID" value="QJA80030.1"/>
    <property type="molecule type" value="Genomic_DNA"/>
</dbReference>
<accession>A0A6M3KDS3</accession>
<dbReference type="AlphaFoldDB" id="A0A6M3KDS3"/>
<evidence type="ECO:0008006" key="2">
    <source>
        <dbReference type="Google" id="ProtNLM"/>
    </source>
</evidence>
<sequence length="367" mass="40887">MAQLIDVHKQASPTLRIMLDNKKNVDLGPDGKISQNFIHEMYNVRQASMNQRFAAPDFDPASRMEFSTKQFYVSAGTNDVEMKRYRTDHSRIDLIDEKVQAMHAGLTWVLNYLLFSDWSESGVGATSTEIDIESELSNAPVPPSVKFEGLTAHGNRINSIPMVIRKHVTGHTFGNVSSANAFWKPSVTDGTGSTVTRNTTAWNASSNPQTDIVTDDDAVTATLDYDAIRAHLNKVTRGYGYELYAACPADLYDVLEDMLLAERRRDATRESRLADLGIDASFAVTSRNVVFYVDPMMTDLWPATIWFYDPSCIFLVFDSDFDPSRGTGIYPWERLPGTNQSATAIYCDAQLVCVDRRGVSAMHGYAA</sequence>
<organism evidence="1">
    <name type="scientific">viral metagenome</name>
    <dbReference type="NCBI Taxonomy" id="1070528"/>
    <lineage>
        <taxon>unclassified sequences</taxon>
        <taxon>metagenomes</taxon>
        <taxon>organismal metagenomes</taxon>
    </lineage>
</organism>
<evidence type="ECO:0000313" key="1">
    <source>
        <dbReference type="EMBL" id="QJA80030.1"/>
    </source>
</evidence>
<protein>
    <recommendedName>
        <fullName evidence="2">Capsid protein</fullName>
    </recommendedName>
</protein>
<reference evidence="1" key="1">
    <citation type="submission" date="2020-03" db="EMBL/GenBank/DDBJ databases">
        <title>The deep terrestrial virosphere.</title>
        <authorList>
            <person name="Holmfeldt K."/>
            <person name="Nilsson E."/>
            <person name="Simone D."/>
            <person name="Lopez-Fernandez M."/>
            <person name="Wu X."/>
            <person name="de Brujin I."/>
            <person name="Lundin D."/>
            <person name="Andersson A."/>
            <person name="Bertilsson S."/>
            <person name="Dopson M."/>
        </authorList>
    </citation>
    <scope>NUCLEOTIDE SEQUENCE</scope>
    <source>
        <strain evidence="1">MM415A00788</strain>
    </source>
</reference>